<organism evidence="4 5">
    <name type="scientific">Microbulbifer yueqingensis</name>
    <dbReference type="NCBI Taxonomy" id="658219"/>
    <lineage>
        <taxon>Bacteria</taxon>
        <taxon>Pseudomonadati</taxon>
        <taxon>Pseudomonadota</taxon>
        <taxon>Gammaproteobacteria</taxon>
        <taxon>Cellvibrionales</taxon>
        <taxon>Microbulbiferaceae</taxon>
        <taxon>Microbulbifer</taxon>
    </lineage>
</organism>
<reference evidence="5" key="1">
    <citation type="submission" date="2016-10" db="EMBL/GenBank/DDBJ databases">
        <authorList>
            <person name="Varghese N."/>
            <person name="Submissions S."/>
        </authorList>
    </citation>
    <scope>NUCLEOTIDE SEQUENCE [LARGE SCALE GENOMIC DNA]</scope>
    <source>
        <strain evidence="5">CGMCC 1.10658</strain>
    </source>
</reference>
<evidence type="ECO:0000259" key="3">
    <source>
        <dbReference type="PROSITE" id="PS51186"/>
    </source>
</evidence>
<dbReference type="InterPro" id="IPR016181">
    <property type="entry name" value="Acyl_CoA_acyltransferase"/>
</dbReference>
<evidence type="ECO:0000313" key="5">
    <source>
        <dbReference type="Proteomes" id="UP000199305"/>
    </source>
</evidence>
<dbReference type="AlphaFoldDB" id="A0A1G8ZPA5"/>
<sequence>MAVEIRPADWDRDREALRSIRDTVFIREQGVPPEIEWDDQEEVAQHFLVLRDGTPVGTGRILPGGKIGRMAVLPELRGTGLGLRLLQHICEFARNRGMARVYLHAQRHAEAFYRQAGFLPVGEEFEEAAIAHIRMERDLG</sequence>
<dbReference type="EMBL" id="FNFH01000003">
    <property type="protein sequence ID" value="SDK16939.1"/>
    <property type="molecule type" value="Genomic_DNA"/>
</dbReference>
<dbReference type="InterPro" id="IPR000182">
    <property type="entry name" value="GNAT_dom"/>
</dbReference>
<evidence type="ECO:0000256" key="1">
    <source>
        <dbReference type="ARBA" id="ARBA00022679"/>
    </source>
</evidence>
<evidence type="ECO:0000256" key="2">
    <source>
        <dbReference type="ARBA" id="ARBA00023315"/>
    </source>
</evidence>
<dbReference type="PANTHER" id="PTHR43877:SF2">
    <property type="entry name" value="AMINOALKYLPHOSPHONATE N-ACETYLTRANSFERASE-RELATED"/>
    <property type="match status" value="1"/>
</dbReference>
<dbReference type="PANTHER" id="PTHR43877">
    <property type="entry name" value="AMINOALKYLPHOSPHONATE N-ACETYLTRANSFERASE-RELATED-RELATED"/>
    <property type="match status" value="1"/>
</dbReference>
<dbReference type="STRING" id="658219.SAMN05216212_1702"/>
<name>A0A1G8ZPA5_9GAMM</name>
<dbReference type="Gene3D" id="3.40.630.30">
    <property type="match status" value="1"/>
</dbReference>
<dbReference type="Pfam" id="PF13673">
    <property type="entry name" value="Acetyltransf_10"/>
    <property type="match status" value="1"/>
</dbReference>
<evidence type="ECO:0000313" key="4">
    <source>
        <dbReference type="EMBL" id="SDK16939.1"/>
    </source>
</evidence>
<dbReference type="RefSeq" id="WP_091511899.1">
    <property type="nucleotide sequence ID" value="NZ_FNFH01000003.1"/>
</dbReference>
<gene>
    <name evidence="4" type="ORF">SAMN05216212_1702</name>
</gene>
<dbReference type="GO" id="GO:0016747">
    <property type="term" value="F:acyltransferase activity, transferring groups other than amino-acyl groups"/>
    <property type="evidence" value="ECO:0007669"/>
    <property type="project" value="InterPro"/>
</dbReference>
<keyword evidence="1" id="KW-0808">Transferase</keyword>
<dbReference type="PROSITE" id="PS51186">
    <property type="entry name" value="GNAT"/>
    <property type="match status" value="1"/>
</dbReference>
<feature type="domain" description="N-acetyltransferase" evidence="3">
    <location>
        <begin position="3"/>
        <end position="140"/>
    </location>
</feature>
<dbReference type="OrthoDB" id="9796171at2"/>
<dbReference type="InterPro" id="IPR050832">
    <property type="entry name" value="Bact_Acetyltransf"/>
</dbReference>
<proteinExistence type="predicted"/>
<dbReference type="CDD" id="cd04301">
    <property type="entry name" value="NAT_SF"/>
    <property type="match status" value="1"/>
</dbReference>
<dbReference type="Proteomes" id="UP000199305">
    <property type="component" value="Unassembled WGS sequence"/>
</dbReference>
<keyword evidence="2" id="KW-0012">Acyltransferase</keyword>
<accession>A0A1G8ZPA5</accession>
<protein>
    <recommendedName>
        <fullName evidence="3">N-acetyltransferase domain-containing protein</fullName>
    </recommendedName>
</protein>
<dbReference type="SUPFAM" id="SSF55729">
    <property type="entry name" value="Acyl-CoA N-acyltransferases (Nat)"/>
    <property type="match status" value="1"/>
</dbReference>
<keyword evidence="5" id="KW-1185">Reference proteome</keyword>